<proteinExistence type="predicted"/>
<comment type="caution">
    <text evidence="1">The sequence shown here is derived from an EMBL/GenBank/DDBJ whole genome shotgun (WGS) entry which is preliminary data.</text>
</comment>
<dbReference type="AlphaFoldDB" id="A0AAE3VJ41"/>
<accession>A0AAE3VJ41</accession>
<dbReference type="EMBL" id="JAUSVL010000001">
    <property type="protein sequence ID" value="MDQ0291049.1"/>
    <property type="molecule type" value="Genomic_DNA"/>
</dbReference>
<organism evidence="1 2">
    <name type="scientific">Oligosphaera ethanolica</name>
    <dbReference type="NCBI Taxonomy" id="760260"/>
    <lineage>
        <taxon>Bacteria</taxon>
        <taxon>Pseudomonadati</taxon>
        <taxon>Lentisphaerota</taxon>
        <taxon>Oligosphaeria</taxon>
        <taxon>Oligosphaerales</taxon>
        <taxon>Oligosphaeraceae</taxon>
        <taxon>Oligosphaera</taxon>
    </lineage>
</organism>
<protein>
    <submittedName>
        <fullName evidence="1">N-acyl-D-aspartate/D-glutamate deacylase</fullName>
    </submittedName>
</protein>
<name>A0AAE3VJ41_9BACT</name>
<dbReference type="RefSeq" id="WP_307263275.1">
    <property type="nucleotide sequence ID" value="NZ_JAUSVL010000001.1"/>
</dbReference>
<evidence type="ECO:0000313" key="2">
    <source>
        <dbReference type="Proteomes" id="UP001238163"/>
    </source>
</evidence>
<keyword evidence="2" id="KW-1185">Reference proteome</keyword>
<evidence type="ECO:0000313" key="1">
    <source>
        <dbReference type="EMBL" id="MDQ0291049.1"/>
    </source>
</evidence>
<gene>
    <name evidence="1" type="ORF">J3R75_003156</name>
</gene>
<sequence>MTLKEAYRILRRYEDFRIGFDHRCVCDAFPSGEHREAVQLILASRGLGKPIINCAQCVHQGVGMVACWKKVKGECSKFEEVHG</sequence>
<dbReference type="Proteomes" id="UP001238163">
    <property type="component" value="Unassembled WGS sequence"/>
</dbReference>
<reference evidence="1" key="1">
    <citation type="submission" date="2023-07" db="EMBL/GenBank/DDBJ databases">
        <title>Genomic Encyclopedia of Type Strains, Phase IV (KMG-IV): sequencing the most valuable type-strain genomes for metagenomic binning, comparative biology and taxonomic classification.</title>
        <authorList>
            <person name="Goeker M."/>
        </authorList>
    </citation>
    <scope>NUCLEOTIDE SEQUENCE</scope>
    <source>
        <strain evidence="1">DSM 24202</strain>
    </source>
</reference>